<dbReference type="AlphaFoldDB" id="A0A9P7K8C8"/>
<reference evidence="1" key="2">
    <citation type="submission" date="2021-10" db="EMBL/GenBank/DDBJ databases">
        <title>Phylogenomics reveals ancestral predisposition of the termite-cultivated fungus Termitomyces towards a domesticated lifestyle.</title>
        <authorList>
            <person name="Auxier B."/>
            <person name="Grum-Grzhimaylo A."/>
            <person name="Cardenas M.E."/>
            <person name="Lodge J.D."/>
            <person name="Laessoe T."/>
            <person name="Pedersen O."/>
            <person name="Smith M.E."/>
            <person name="Kuyper T.W."/>
            <person name="Franco-Molano E.A."/>
            <person name="Baroni T.J."/>
            <person name="Aanen D.K."/>
        </authorList>
    </citation>
    <scope>NUCLEOTIDE SEQUENCE</scope>
    <source>
        <strain evidence="1">AP01</strain>
        <tissue evidence="1">Mycelium</tissue>
    </source>
</reference>
<reference evidence="1" key="1">
    <citation type="submission" date="2020-07" db="EMBL/GenBank/DDBJ databases">
        <authorList>
            <person name="Nieuwenhuis M."/>
            <person name="Van De Peppel L.J.J."/>
        </authorList>
    </citation>
    <scope>NUCLEOTIDE SEQUENCE</scope>
    <source>
        <strain evidence="1">AP01</strain>
        <tissue evidence="1">Mycelium</tissue>
    </source>
</reference>
<evidence type="ECO:0000313" key="1">
    <source>
        <dbReference type="EMBL" id="KAG5642236.1"/>
    </source>
</evidence>
<gene>
    <name evidence="1" type="ORF">DXG03_003360</name>
</gene>
<dbReference type="EMBL" id="JABCKV010000203">
    <property type="protein sequence ID" value="KAG5642236.1"/>
    <property type="molecule type" value="Genomic_DNA"/>
</dbReference>
<organism evidence="1 2">
    <name type="scientific">Asterophora parasitica</name>
    <dbReference type="NCBI Taxonomy" id="117018"/>
    <lineage>
        <taxon>Eukaryota</taxon>
        <taxon>Fungi</taxon>
        <taxon>Dikarya</taxon>
        <taxon>Basidiomycota</taxon>
        <taxon>Agaricomycotina</taxon>
        <taxon>Agaricomycetes</taxon>
        <taxon>Agaricomycetidae</taxon>
        <taxon>Agaricales</taxon>
        <taxon>Tricholomatineae</taxon>
        <taxon>Lyophyllaceae</taxon>
        <taxon>Asterophora</taxon>
    </lineage>
</organism>
<protein>
    <submittedName>
        <fullName evidence="1">Uncharacterized protein</fullName>
    </submittedName>
</protein>
<keyword evidence="2" id="KW-1185">Reference proteome</keyword>
<evidence type="ECO:0000313" key="2">
    <source>
        <dbReference type="Proteomes" id="UP000775547"/>
    </source>
</evidence>
<comment type="caution">
    <text evidence="1">The sequence shown here is derived from an EMBL/GenBank/DDBJ whole genome shotgun (WGS) entry which is preliminary data.</text>
</comment>
<name>A0A9P7K8C8_9AGAR</name>
<accession>A0A9P7K8C8</accession>
<proteinExistence type="predicted"/>
<dbReference type="Proteomes" id="UP000775547">
    <property type="component" value="Unassembled WGS sequence"/>
</dbReference>
<sequence>MVSHAQLLMRLALELINTTADHFDPSAIGISAPVDMPEKDSNSKLFKASTITSSSNAKALIQPPFKGISTARKRTFVEREADDSYLDMDPRLSKKPRTQEHRSRLDPHALQIQEEGTNAVARVLESSKAVAHMSTAMPCFPQLSTQTYLEPSQRTSIPTLTSLLNLPKKRLKKPVIKRKNVEPFSNQYRLVASSSAASLSAALSYA</sequence>